<evidence type="ECO:0000259" key="1">
    <source>
        <dbReference type="Pfam" id="PF04754"/>
    </source>
</evidence>
<feature type="domain" description="Transposase (putative) YhgA-like" evidence="1">
    <location>
        <begin position="6"/>
        <end position="164"/>
    </location>
</feature>
<protein>
    <submittedName>
        <fullName evidence="2">Transposase</fullName>
    </submittedName>
</protein>
<dbReference type="PANTHER" id="PTHR34611">
    <property type="match status" value="1"/>
</dbReference>
<accession>A0A6L8MQ37</accession>
<evidence type="ECO:0000313" key="2">
    <source>
        <dbReference type="EMBL" id="MYM83255.1"/>
    </source>
</evidence>
<name>A0A6L8MQ37_9BURK</name>
<gene>
    <name evidence="2" type="ORF">GTP44_14975</name>
</gene>
<dbReference type="InterPro" id="IPR006842">
    <property type="entry name" value="Transposase_31"/>
</dbReference>
<sequence>MSASADILYKQLFAHPEIVRDLVAGFLAADWAPALPVRAFERVNASYASDQGRARHEDVVWRAHIGGDWVYVYILLEFQSRPDKWMALRMQVYVGLLYQDLVAQHKLSKHGKLPPVLPIVLYDGSRPWRAATRLAELMLPAPAGLEHFQASQQYLLIDRHHAGNRANIVSLLFRLLSAVTDAEMRGALDAVAERIRERDLDPARESLTRWIQITLQDAVVATSMDLEEAFTMKMRRKFTYDEMFDPGMFERPIAKARAQAIVEGLQQGREQGLEEGLEQGLEQGLEAGRQQGERLALQRVLRRRLSQEHMPTNVAVKIAAANPEQLTDWIEALFNGASPRQLFAGDQAD</sequence>
<evidence type="ECO:0000313" key="3">
    <source>
        <dbReference type="Proteomes" id="UP000474565"/>
    </source>
</evidence>
<dbReference type="InterPro" id="IPR051699">
    <property type="entry name" value="Rpn/YhgA-like_nuclease"/>
</dbReference>
<comment type="caution">
    <text evidence="2">The sequence shown here is derived from an EMBL/GenBank/DDBJ whole genome shotgun (WGS) entry which is preliminary data.</text>
</comment>
<dbReference type="Proteomes" id="UP000474565">
    <property type="component" value="Unassembled WGS sequence"/>
</dbReference>
<dbReference type="EMBL" id="WWCP01000017">
    <property type="protein sequence ID" value="MYM83255.1"/>
    <property type="molecule type" value="Genomic_DNA"/>
</dbReference>
<reference evidence="2 3" key="1">
    <citation type="submission" date="2019-12" db="EMBL/GenBank/DDBJ databases">
        <title>Novel species isolated from a subtropical stream in China.</title>
        <authorList>
            <person name="Lu H."/>
        </authorList>
    </citation>
    <scope>NUCLEOTIDE SEQUENCE [LARGE SCALE GENOMIC DNA]</scope>
    <source>
        <strain evidence="2 3">FT50W</strain>
    </source>
</reference>
<dbReference type="AlphaFoldDB" id="A0A6L8MQ37"/>
<dbReference type="PANTHER" id="PTHR34611:SF2">
    <property type="entry name" value="INACTIVE RECOMBINATION-PROMOTING NUCLEASE-LIKE PROTEIN RPNE-RELATED"/>
    <property type="match status" value="1"/>
</dbReference>
<dbReference type="Pfam" id="PF04754">
    <property type="entry name" value="Transposase_31"/>
    <property type="match status" value="1"/>
</dbReference>
<proteinExistence type="predicted"/>
<organism evidence="2 3">
    <name type="scientific">Duganella lactea</name>
    <dbReference type="NCBI Taxonomy" id="2692173"/>
    <lineage>
        <taxon>Bacteria</taxon>
        <taxon>Pseudomonadati</taxon>
        <taxon>Pseudomonadota</taxon>
        <taxon>Betaproteobacteria</taxon>
        <taxon>Burkholderiales</taxon>
        <taxon>Oxalobacteraceae</taxon>
        <taxon>Telluria group</taxon>
        <taxon>Duganella</taxon>
    </lineage>
</organism>